<evidence type="ECO:0000256" key="2">
    <source>
        <dbReference type="ARBA" id="ARBA00022679"/>
    </source>
</evidence>
<evidence type="ECO:0000256" key="12">
    <source>
        <dbReference type="ARBA" id="ARBA00041377"/>
    </source>
</evidence>
<comment type="catalytic activity">
    <reaction evidence="8">
        <text>3-dehydro-D-erythronate + ATP = 3-dehydro-4-O-phospho-D-erythronate + ADP + H(+)</text>
        <dbReference type="Rhea" id="RHEA:52556"/>
        <dbReference type="ChEBI" id="CHEBI:15378"/>
        <dbReference type="ChEBI" id="CHEBI:30616"/>
        <dbReference type="ChEBI" id="CHEBI:57958"/>
        <dbReference type="ChEBI" id="CHEBI:136593"/>
        <dbReference type="ChEBI" id="CHEBI:456216"/>
        <dbReference type="EC" id="2.7.1.217"/>
    </reaction>
</comment>
<organism evidence="15 16">
    <name type="scientific">Promicromonospora kroppenstedtii</name>
    <dbReference type="NCBI Taxonomy" id="440482"/>
    <lineage>
        <taxon>Bacteria</taxon>
        <taxon>Bacillati</taxon>
        <taxon>Actinomycetota</taxon>
        <taxon>Actinomycetes</taxon>
        <taxon>Micrococcales</taxon>
        <taxon>Promicromonosporaceae</taxon>
        <taxon>Promicromonospora</taxon>
    </lineage>
</organism>
<dbReference type="EMBL" id="JBIRYI010000026">
    <property type="protein sequence ID" value="MFI2490469.1"/>
    <property type="molecule type" value="Genomic_DNA"/>
</dbReference>
<keyword evidence="6" id="KW-0119">Carbohydrate metabolism</keyword>
<dbReference type="InterPro" id="IPR010737">
    <property type="entry name" value="4-carb_acid_sugar_kinase_N"/>
</dbReference>
<evidence type="ECO:0000256" key="7">
    <source>
        <dbReference type="ARBA" id="ARBA00035898"/>
    </source>
</evidence>
<evidence type="ECO:0000256" key="9">
    <source>
        <dbReference type="ARBA" id="ARBA00037335"/>
    </source>
</evidence>
<feature type="domain" description="Four-carbon acid sugar kinase N-terminal" evidence="13">
    <location>
        <begin position="2"/>
        <end position="224"/>
    </location>
</feature>
<comment type="catalytic activity">
    <reaction evidence="7">
        <text>3-dehydro-L-erythronate + ATP = 3-dehydro-4-O-phospho-L-erythronate + ADP + H(+)</text>
        <dbReference type="Rhea" id="RHEA:52552"/>
        <dbReference type="ChEBI" id="CHEBI:15378"/>
        <dbReference type="ChEBI" id="CHEBI:30616"/>
        <dbReference type="ChEBI" id="CHEBI:136592"/>
        <dbReference type="ChEBI" id="CHEBI:136670"/>
        <dbReference type="ChEBI" id="CHEBI:456216"/>
        <dbReference type="EC" id="2.7.1.217"/>
    </reaction>
</comment>
<dbReference type="InterPro" id="IPR037051">
    <property type="entry name" value="4-carb_acid_sugar_kinase_N_sf"/>
</dbReference>
<name>A0ABW7XSD1_9MICO</name>
<evidence type="ECO:0000256" key="5">
    <source>
        <dbReference type="ARBA" id="ARBA00022840"/>
    </source>
</evidence>
<comment type="similarity">
    <text evidence="1">Belongs to the four-carbon acid sugar kinase family.</text>
</comment>
<evidence type="ECO:0000256" key="11">
    <source>
        <dbReference type="ARBA" id="ARBA00039461"/>
    </source>
</evidence>
<dbReference type="Gene3D" id="3.40.50.10840">
    <property type="entry name" value="Putative sugar-binding, N-terminal domain"/>
    <property type="match status" value="1"/>
</dbReference>
<evidence type="ECO:0000313" key="15">
    <source>
        <dbReference type="EMBL" id="MFI2490469.1"/>
    </source>
</evidence>
<keyword evidence="16" id="KW-1185">Reference proteome</keyword>
<dbReference type="Pfam" id="PF17042">
    <property type="entry name" value="NBD_C"/>
    <property type="match status" value="1"/>
</dbReference>
<dbReference type="Gene3D" id="3.40.980.20">
    <property type="entry name" value="Four-carbon acid sugar kinase, nucleotide binding domain"/>
    <property type="match status" value="1"/>
</dbReference>
<comment type="function">
    <text evidence="9">Catalyzes the ATP-dependent phosphorylation of 3-oxo-tetronate to 3-oxo-tetronate 4-phosphate.</text>
</comment>
<evidence type="ECO:0000256" key="3">
    <source>
        <dbReference type="ARBA" id="ARBA00022741"/>
    </source>
</evidence>
<dbReference type="InterPro" id="IPR031475">
    <property type="entry name" value="NBD_C"/>
</dbReference>
<dbReference type="EC" id="2.7.1.217" evidence="10"/>
<dbReference type="Proteomes" id="UP001611580">
    <property type="component" value="Unassembled WGS sequence"/>
</dbReference>
<keyword evidence="4 15" id="KW-0418">Kinase</keyword>
<evidence type="ECO:0000256" key="6">
    <source>
        <dbReference type="ARBA" id="ARBA00023277"/>
    </source>
</evidence>
<dbReference type="RefSeq" id="WP_397408346.1">
    <property type="nucleotide sequence ID" value="NZ_JBIRYI010000026.1"/>
</dbReference>
<evidence type="ECO:0000256" key="8">
    <source>
        <dbReference type="ARBA" id="ARBA00036346"/>
    </source>
</evidence>
<reference evidence="15 16" key="1">
    <citation type="submission" date="2024-10" db="EMBL/GenBank/DDBJ databases">
        <title>The Natural Products Discovery Center: Release of the First 8490 Sequenced Strains for Exploring Actinobacteria Biosynthetic Diversity.</title>
        <authorList>
            <person name="Kalkreuter E."/>
            <person name="Kautsar S.A."/>
            <person name="Yang D."/>
            <person name="Bader C.D."/>
            <person name="Teijaro C.N."/>
            <person name="Fluegel L."/>
            <person name="Davis C.M."/>
            <person name="Simpson J.R."/>
            <person name="Lauterbach L."/>
            <person name="Steele A.D."/>
            <person name="Gui C."/>
            <person name="Meng S."/>
            <person name="Li G."/>
            <person name="Viehrig K."/>
            <person name="Ye F."/>
            <person name="Su P."/>
            <person name="Kiefer A.F."/>
            <person name="Nichols A."/>
            <person name="Cepeda A.J."/>
            <person name="Yan W."/>
            <person name="Fan B."/>
            <person name="Jiang Y."/>
            <person name="Adhikari A."/>
            <person name="Zheng C.-J."/>
            <person name="Schuster L."/>
            <person name="Cowan T.M."/>
            <person name="Smanski M.J."/>
            <person name="Chevrette M.G."/>
            <person name="De Carvalho L.P.S."/>
            <person name="Shen B."/>
        </authorList>
    </citation>
    <scope>NUCLEOTIDE SEQUENCE [LARGE SCALE GENOMIC DNA]</scope>
    <source>
        <strain evidence="15 16">NPDC019481</strain>
    </source>
</reference>
<feature type="domain" description="Four-carbon acid sugar kinase nucleotide binding" evidence="14">
    <location>
        <begin position="245"/>
        <end position="404"/>
    </location>
</feature>
<dbReference type="InterPro" id="IPR050007">
    <property type="entry name" value="OtnK"/>
</dbReference>
<keyword evidence="2 15" id="KW-0808">Transferase</keyword>
<dbReference type="InterPro" id="IPR042213">
    <property type="entry name" value="NBD_C_sf"/>
</dbReference>
<comment type="caution">
    <text evidence="15">The sequence shown here is derived from an EMBL/GenBank/DDBJ whole genome shotgun (WGS) entry which is preliminary data.</text>
</comment>
<dbReference type="Pfam" id="PF07005">
    <property type="entry name" value="SBD_N"/>
    <property type="match status" value="1"/>
</dbReference>
<evidence type="ECO:0000256" key="4">
    <source>
        <dbReference type="ARBA" id="ARBA00022777"/>
    </source>
</evidence>
<keyword evidence="3" id="KW-0547">Nucleotide-binding</keyword>
<evidence type="ECO:0000313" key="16">
    <source>
        <dbReference type="Proteomes" id="UP001611580"/>
    </source>
</evidence>
<dbReference type="SUPFAM" id="SSF142764">
    <property type="entry name" value="YgbK-like"/>
    <property type="match status" value="1"/>
</dbReference>
<accession>A0ABW7XSD1</accession>
<proteinExistence type="inferred from homology"/>
<dbReference type="NCBIfam" id="NF043035">
    <property type="entry name" value="OxoTetrKin"/>
    <property type="match status" value="1"/>
</dbReference>
<sequence length="412" mass="42736">MLGSIADDFTGATDLATMLRTAGHRVSVVIENGALSPEQLREVDAVVVALKTRTAPRAEAVATSLDALDRLRAWGADRFYVKYCSTFDSTDEGNIGPVLDAVSDAVGARRAVVVPALPANGRTVHEGQLYVGRDLLEHSSMRHHPLTPMTRSRVMDLLRPQTAYDVAEVTLPVVRDGAGAVRAALDASEARYAVVDATTDADLVTIGAATADDVLVSGGSGLALGIPGPRLTDALWSPPASGRGAVLCGSVSATTLAQIAHAARTQPVRLVDVAAAVADEAGTIAELADWVEQQEPQTHPAVCAARERSDVRSHLDGVEVAPVVERVLAGVARRLVERGEVTALIVAGGESSGSVVRALGVQALHIGPQLAPGVCWSVGAVDDDPGRTVALALKSGNFGGEDLFTAAWEVLA</sequence>
<gene>
    <name evidence="15" type="primary">otnK</name>
    <name evidence="15" type="ORF">ACH47X_26395</name>
</gene>
<evidence type="ECO:0000259" key="14">
    <source>
        <dbReference type="Pfam" id="PF17042"/>
    </source>
</evidence>
<keyword evidence="5" id="KW-0067">ATP-binding</keyword>
<evidence type="ECO:0000256" key="1">
    <source>
        <dbReference type="ARBA" id="ARBA00005715"/>
    </source>
</evidence>
<dbReference type="GO" id="GO:0016301">
    <property type="term" value="F:kinase activity"/>
    <property type="evidence" value="ECO:0007669"/>
    <property type="project" value="UniProtKB-KW"/>
</dbReference>
<protein>
    <recommendedName>
        <fullName evidence="11">3-oxo-tetronate kinase</fullName>
        <ecNumber evidence="10">2.7.1.217</ecNumber>
    </recommendedName>
    <alternativeName>
        <fullName evidence="12">3-dehydrotetronate 4-kinase</fullName>
    </alternativeName>
</protein>
<evidence type="ECO:0000256" key="10">
    <source>
        <dbReference type="ARBA" id="ARBA00039095"/>
    </source>
</evidence>
<evidence type="ECO:0000259" key="13">
    <source>
        <dbReference type="Pfam" id="PF07005"/>
    </source>
</evidence>